<evidence type="ECO:0000313" key="3">
    <source>
        <dbReference type="Proteomes" id="UP000693738"/>
    </source>
</evidence>
<feature type="region of interest" description="Disordered" evidence="1">
    <location>
        <begin position="1"/>
        <end position="25"/>
    </location>
</feature>
<name>A0A8J2IUY9_FUSEQ</name>
<feature type="compositionally biased region" description="Polar residues" evidence="1">
    <location>
        <begin position="1"/>
        <end position="15"/>
    </location>
</feature>
<sequence>MDQATNPVNKDSSTGCKPPAPDQDFTAIHEWPSLSDETMVSPVEWVLLRRTEFIAAQLRAVLQGNERIMSMMNKTRSRSSSASSYSSTVTESTENEEIAPSDSINTPDMINAYNALIDVKSDKHAVVVEVHRAFMDETSNKLFVKRTIQSAKAAMNFRDYIFSVLLDGHDEVDKGEDDSLAVLISVSHDFSLLNADLMIDIFISLNKEMKKSMSKAQG</sequence>
<feature type="compositionally biased region" description="Low complexity" evidence="1">
    <location>
        <begin position="78"/>
        <end position="92"/>
    </location>
</feature>
<dbReference type="EMBL" id="CAJSTJ010000179">
    <property type="protein sequence ID" value="CAG7565316.1"/>
    <property type="molecule type" value="Genomic_DNA"/>
</dbReference>
<dbReference type="Proteomes" id="UP000693738">
    <property type="component" value="Unassembled WGS sequence"/>
</dbReference>
<reference evidence="2" key="1">
    <citation type="submission" date="2021-05" db="EMBL/GenBank/DDBJ databases">
        <authorList>
            <person name="Khan N."/>
        </authorList>
    </citation>
    <scope>NUCLEOTIDE SEQUENCE</scope>
</reference>
<evidence type="ECO:0000313" key="2">
    <source>
        <dbReference type="EMBL" id="CAG7565316.1"/>
    </source>
</evidence>
<gene>
    <name evidence="2" type="ORF">FEQUK3_LOCUS11025</name>
</gene>
<feature type="region of interest" description="Disordered" evidence="1">
    <location>
        <begin position="72"/>
        <end position="104"/>
    </location>
</feature>
<comment type="caution">
    <text evidence="2">The sequence shown here is derived from an EMBL/GenBank/DDBJ whole genome shotgun (WGS) entry which is preliminary data.</text>
</comment>
<protein>
    <submittedName>
        <fullName evidence="2">Uncharacterized protein</fullName>
    </submittedName>
</protein>
<proteinExistence type="predicted"/>
<evidence type="ECO:0000256" key="1">
    <source>
        <dbReference type="SAM" id="MobiDB-lite"/>
    </source>
</evidence>
<dbReference type="AlphaFoldDB" id="A0A8J2IUY9"/>
<organism evidence="2 3">
    <name type="scientific">Fusarium equiseti</name>
    <name type="common">Fusarium scirpi</name>
    <dbReference type="NCBI Taxonomy" id="61235"/>
    <lineage>
        <taxon>Eukaryota</taxon>
        <taxon>Fungi</taxon>
        <taxon>Dikarya</taxon>
        <taxon>Ascomycota</taxon>
        <taxon>Pezizomycotina</taxon>
        <taxon>Sordariomycetes</taxon>
        <taxon>Hypocreomycetidae</taxon>
        <taxon>Hypocreales</taxon>
        <taxon>Nectriaceae</taxon>
        <taxon>Fusarium</taxon>
        <taxon>Fusarium incarnatum-equiseti species complex</taxon>
    </lineage>
</organism>
<accession>A0A8J2IUY9</accession>